<keyword evidence="8" id="KW-0969">Cilium</keyword>
<keyword evidence="3" id="KW-0175">Coiled coil</keyword>
<keyword evidence="5" id="KW-0964">Secreted</keyword>
<dbReference type="InterPro" id="IPR010809">
    <property type="entry name" value="FliD_C"/>
</dbReference>
<dbReference type="GO" id="GO:0071973">
    <property type="term" value="P:bacterial-type flagellum-dependent cell motility"/>
    <property type="evidence" value="ECO:0007669"/>
    <property type="project" value="TreeGrafter"/>
</dbReference>
<evidence type="ECO:0000313" key="9">
    <source>
        <dbReference type="Proteomes" id="UP000602076"/>
    </source>
</evidence>
<accession>A0A927CWR6</accession>
<comment type="similarity">
    <text evidence="1 5">Belongs to the FliD family.</text>
</comment>
<dbReference type="Pfam" id="PF02465">
    <property type="entry name" value="FliD_N"/>
    <property type="match status" value="1"/>
</dbReference>
<evidence type="ECO:0000256" key="5">
    <source>
        <dbReference type="RuleBase" id="RU362066"/>
    </source>
</evidence>
<evidence type="ECO:0000259" key="7">
    <source>
        <dbReference type="Pfam" id="PF07195"/>
    </source>
</evidence>
<dbReference type="AlphaFoldDB" id="A0A927CWR6"/>
<keyword evidence="8" id="KW-0282">Flagellum</keyword>
<feature type="domain" description="Flagellar hook-associated protein 2 C-terminal" evidence="7">
    <location>
        <begin position="205"/>
        <end position="460"/>
    </location>
</feature>
<dbReference type="GO" id="GO:0009421">
    <property type="term" value="C:bacterial-type flagellum filament cap"/>
    <property type="evidence" value="ECO:0007669"/>
    <property type="project" value="InterPro"/>
</dbReference>
<dbReference type="Pfam" id="PF07195">
    <property type="entry name" value="FliD_C"/>
    <property type="match status" value="1"/>
</dbReference>
<evidence type="ECO:0000256" key="4">
    <source>
        <dbReference type="ARBA" id="ARBA00023143"/>
    </source>
</evidence>
<organism evidence="8 9">
    <name type="scientific">Peribacillus faecalis</name>
    <dbReference type="NCBI Taxonomy" id="2772559"/>
    <lineage>
        <taxon>Bacteria</taxon>
        <taxon>Bacillati</taxon>
        <taxon>Bacillota</taxon>
        <taxon>Bacilli</taxon>
        <taxon>Bacillales</taxon>
        <taxon>Bacillaceae</taxon>
        <taxon>Peribacillus</taxon>
    </lineage>
</organism>
<dbReference type="InterPro" id="IPR003481">
    <property type="entry name" value="FliD_N"/>
</dbReference>
<dbReference type="NCBIfam" id="NF005833">
    <property type="entry name" value="PRK07737.1"/>
    <property type="match status" value="1"/>
</dbReference>
<comment type="caution">
    <text evidence="8">The sequence shown here is derived from an EMBL/GenBank/DDBJ whole genome shotgun (WGS) entry which is preliminary data.</text>
</comment>
<reference evidence="8" key="1">
    <citation type="submission" date="2020-09" db="EMBL/GenBank/DDBJ databases">
        <title>Bacillus faecalis sp. nov., a moderately halophilic bacterium isolated from cow faeces.</title>
        <authorList>
            <person name="Jiang L."/>
            <person name="Lee J."/>
        </authorList>
    </citation>
    <scope>NUCLEOTIDE SEQUENCE</scope>
    <source>
        <strain evidence="8">AGMB 02131</strain>
    </source>
</reference>
<evidence type="ECO:0000259" key="6">
    <source>
        <dbReference type="Pfam" id="PF02465"/>
    </source>
</evidence>
<dbReference type="EMBL" id="JACXSI010000019">
    <property type="protein sequence ID" value="MBD3108491.1"/>
    <property type="molecule type" value="Genomic_DNA"/>
</dbReference>
<evidence type="ECO:0000256" key="3">
    <source>
        <dbReference type="ARBA" id="ARBA00023054"/>
    </source>
</evidence>
<dbReference type="GO" id="GO:0009424">
    <property type="term" value="C:bacterial-type flagellum hook"/>
    <property type="evidence" value="ECO:0007669"/>
    <property type="project" value="UniProtKB-UniRule"/>
</dbReference>
<keyword evidence="8" id="KW-0966">Cell projection</keyword>
<comment type="subcellular location">
    <subcellularLocation>
        <location evidence="5">Secreted</location>
    </subcellularLocation>
    <subcellularLocation>
        <location evidence="5">Bacterial flagellum</location>
    </subcellularLocation>
</comment>
<dbReference type="PANTHER" id="PTHR30288">
    <property type="entry name" value="FLAGELLAR CAP/ASSEMBLY PROTEIN FLID"/>
    <property type="match status" value="1"/>
</dbReference>
<dbReference type="GO" id="GO:0007155">
    <property type="term" value="P:cell adhesion"/>
    <property type="evidence" value="ECO:0007669"/>
    <property type="project" value="InterPro"/>
</dbReference>
<proteinExistence type="inferred from homology"/>
<dbReference type="Proteomes" id="UP000602076">
    <property type="component" value="Unassembled WGS sequence"/>
</dbReference>
<feature type="domain" description="Flagellar hook-associated protein 2 N-terminal" evidence="6">
    <location>
        <begin position="10"/>
        <end position="105"/>
    </location>
</feature>
<protein>
    <recommendedName>
        <fullName evidence="5">Flagellar hook-associated protein 2</fullName>
        <shortName evidence="5">HAP2</shortName>
    </recommendedName>
    <alternativeName>
        <fullName evidence="5">Flagellar cap protein</fullName>
    </alternativeName>
</protein>
<dbReference type="RefSeq" id="WP_190998035.1">
    <property type="nucleotide sequence ID" value="NZ_JACXSI010000019.1"/>
</dbReference>
<gene>
    <name evidence="8" type="ORF">IEO70_08935</name>
</gene>
<evidence type="ECO:0000256" key="2">
    <source>
        <dbReference type="ARBA" id="ARBA00011255"/>
    </source>
</evidence>
<sequence>MAMRISGLSSGMDIDSIVDGLMKAERAPLNKVEKKLQTLEWQRDDYRAMNTALLNFSNEVSSMQYTNKYRSYSVASTDSSKVTATAANNANVGQTTISNVTLATSASIVGAATGYTGQTSDTSLDNLVGKQLTIGAETFTVEAGDTIKSIIGKVNASNAGVNMYYDYVKGKFSITNKETGAGTINVSGELADTFGLGTGATKTDGKNATLTINGIETERTSNTFTENGVTYTLNSEFTGFVTTTVKTDTDSVVDNIVSFVNKYNELISTIQDKLKEERNRNYGPLTDEEREALSEKEIEKWESIAKTGLLRNDQTLSNILSNMRLDFYSQVNNDKISADFNHLAKIGITTSPNYKDGGKLVIDEEKLRAAINADSQSVEQLFRGENGLMSKLSATLKTGMGAIKSKAGNENTTNQQFSIGKELESLNKSKTRWEDRLKQIESKYWSKFTQMEKLISNMNSQSSTLSSYFS</sequence>
<dbReference type="InterPro" id="IPR040026">
    <property type="entry name" value="FliD"/>
</dbReference>
<keyword evidence="4 5" id="KW-0975">Bacterial flagellum</keyword>
<dbReference type="PANTHER" id="PTHR30288:SF0">
    <property type="entry name" value="FLAGELLAR HOOK-ASSOCIATED PROTEIN 2"/>
    <property type="match status" value="1"/>
</dbReference>
<dbReference type="GO" id="GO:0005576">
    <property type="term" value="C:extracellular region"/>
    <property type="evidence" value="ECO:0007669"/>
    <property type="project" value="UniProtKB-SubCell"/>
</dbReference>
<comment type="subunit">
    <text evidence="2 5">Homopentamer.</text>
</comment>
<keyword evidence="9" id="KW-1185">Reference proteome</keyword>
<evidence type="ECO:0000256" key="1">
    <source>
        <dbReference type="ARBA" id="ARBA00009764"/>
    </source>
</evidence>
<evidence type="ECO:0000313" key="8">
    <source>
        <dbReference type="EMBL" id="MBD3108491.1"/>
    </source>
</evidence>
<comment type="function">
    <text evidence="5">Required for morphogenesis and for the elongation of the flagellar filament by facilitating polymerization of the flagellin monomers at the tip of growing filament. Forms a capping structure, which prevents flagellin subunits (transported through the central channel of the flagellum) from leaking out without polymerization at the distal end.</text>
</comment>
<name>A0A927CWR6_9BACI</name>